<dbReference type="Gene3D" id="1.20.5.300">
    <property type="match status" value="1"/>
</dbReference>
<evidence type="ECO:0000313" key="3">
    <source>
        <dbReference type="Proteomes" id="UP000324285"/>
    </source>
</evidence>
<keyword evidence="3" id="KW-1185">Reference proteome</keyword>
<proteinExistence type="predicted"/>
<name>A0A5C1NFY2_9GAMM</name>
<accession>A0A5C1NFY2</accession>
<evidence type="ECO:0000256" key="1">
    <source>
        <dbReference type="SAM" id="MobiDB-lite"/>
    </source>
</evidence>
<gene>
    <name evidence="2" type="ORF">E4T21_02895</name>
</gene>
<feature type="region of interest" description="Disordered" evidence="1">
    <location>
        <begin position="1"/>
        <end position="22"/>
    </location>
</feature>
<feature type="compositionally biased region" description="Low complexity" evidence="1">
    <location>
        <begin position="12"/>
        <end position="22"/>
    </location>
</feature>
<reference evidence="2" key="1">
    <citation type="submission" date="2021-02" db="EMBL/GenBank/DDBJ databases">
        <title>Strain Y2R2, a novel species of the genus Halomonas.</title>
        <authorList>
            <person name="Huang H."/>
        </authorList>
    </citation>
    <scope>NUCLEOTIDE SEQUENCE</scope>
    <source>
        <strain evidence="2">Y2R2</strain>
    </source>
</reference>
<dbReference type="Pfam" id="PF04102">
    <property type="entry name" value="SlyX"/>
    <property type="match status" value="1"/>
</dbReference>
<feature type="region of interest" description="Disordered" evidence="1">
    <location>
        <begin position="68"/>
        <end position="90"/>
    </location>
</feature>
<dbReference type="EMBL" id="CP038437">
    <property type="protein sequence ID" value="QEM80619.1"/>
    <property type="molecule type" value="Genomic_DNA"/>
</dbReference>
<evidence type="ECO:0000313" key="2">
    <source>
        <dbReference type="EMBL" id="QEM80619.1"/>
    </source>
</evidence>
<protein>
    <submittedName>
        <fullName evidence="2">SlyX family protein</fullName>
    </submittedName>
</protein>
<dbReference type="KEGG" id="hbh:E4T21_02895"/>
<feature type="compositionally biased region" description="Basic and acidic residues" evidence="1">
    <location>
        <begin position="1"/>
        <end position="11"/>
    </location>
</feature>
<dbReference type="InterPro" id="IPR007236">
    <property type="entry name" value="SlyX"/>
</dbReference>
<dbReference type="PANTHER" id="PTHR36508">
    <property type="entry name" value="PROTEIN SLYX"/>
    <property type="match status" value="1"/>
</dbReference>
<dbReference type="AlphaFoldDB" id="A0A5C1NFY2"/>
<organism evidence="2 3">
    <name type="scientific">Halomonas binhaiensis</name>
    <dbReference type="NCBI Taxonomy" id="2562282"/>
    <lineage>
        <taxon>Bacteria</taxon>
        <taxon>Pseudomonadati</taxon>
        <taxon>Pseudomonadota</taxon>
        <taxon>Gammaproteobacteria</taxon>
        <taxon>Oceanospirillales</taxon>
        <taxon>Halomonadaceae</taxon>
        <taxon>Halomonas</taxon>
    </lineage>
</organism>
<dbReference type="PANTHER" id="PTHR36508:SF1">
    <property type="entry name" value="PROTEIN SLYX"/>
    <property type="match status" value="1"/>
</dbReference>
<sequence>MNNDTPQRESITETTESSAETAQRLEAIESRLAYQEHWLDTLDAAIAQQERRLMELERLSRLMQERMRELRSADSLGQAPGPEDELPPHY</sequence>
<dbReference type="RefSeq" id="WP_149283363.1">
    <property type="nucleotide sequence ID" value="NZ_CP038437.2"/>
</dbReference>
<dbReference type="Proteomes" id="UP000324285">
    <property type="component" value="Chromosome"/>
</dbReference>